<dbReference type="InterPro" id="IPR006527">
    <property type="entry name" value="F-box-assoc_dom_typ1"/>
</dbReference>
<dbReference type="KEGG" id="eus:EUTSA_v10012157mg"/>
<dbReference type="InterPro" id="IPR017451">
    <property type="entry name" value="F-box-assoc_interact_dom"/>
</dbReference>
<proteinExistence type="predicted"/>
<evidence type="ECO:0000259" key="1">
    <source>
        <dbReference type="Pfam" id="PF07734"/>
    </source>
</evidence>
<keyword evidence="3" id="KW-1185">Reference proteome</keyword>
<sequence>FVSGNTLWVPTLSLARIRSTSKGWNALVKDELLSKKHSAPRQSLAIMLIDFRVYLVSINLLGTQENDVAPSRKLTRQFSLKDPLSDSSEEVDIRNIFHWEIKWIQPRKSYYKTDHFALGYDSKSSCYKIIRMDRFVRGDLFQTANEIYDFTSNSWSVVGVTTVWFIAWSHCRGVSVSENTYWLAHSRHRPPNTSLSNTLISFDFSTVRFQTHYLPHDSVVALSLVSENQLCLLGVNPLEIWIASKIESTEVMSWIKFLTAKPDYAFSPWMSFMVDEQSKVLVCYDNEMVPNNFLHIVSEDRYIQVNFHGSKTSCSFLLSYVPSLVQIQQGKYVVFGVPEPY</sequence>
<dbReference type="InterPro" id="IPR036047">
    <property type="entry name" value="F-box-like_dom_sf"/>
</dbReference>
<dbReference type="Proteomes" id="UP000030689">
    <property type="component" value="Unassembled WGS sequence"/>
</dbReference>
<dbReference type="PANTHER" id="PTHR31672:SF13">
    <property type="entry name" value="F-BOX PROTEIN CPR30-LIKE"/>
    <property type="match status" value="1"/>
</dbReference>
<name>V4JZB6_EUTSA</name>
<organism evidence="2 3">
    <name type="scientific">Eutrema salsugineum</name>
    <name type="common">Saltwater cress</name>
    <name type="synonym">Sisymbrium salsugineum</name>
    <dbReference type="NCBI Taxonomy" id="72664"/>
    <lineage>
        <taxon>Eukaryota</taxon>
        <taxon>Viridiplantae</taxon>
        <taxon>Streptophyta</taxon>
        <taxon>Embryophyta</taxon>
        <taxon>Tracheophyta</taxon>
        <taxon>Spermatophyta</taxon>
        <taxon>Magnoliopsida</taxon>
        <taxon>eudicotyledons</taxon>
        <taxon>Gunneridae</taxon>
        <taxon>Pentapetalae</taxon>
        <taxon>rosids</taxon>
        <taxon>malvids</taxon>
        <taxon>Brassicales</taxon>
        <taxon>Brassicaceae</taxon>
        <taxon>Eutremeae</taxon>
        <taxon>Eutrema</taxon>
    </lineage>
</organism>
<dbReference type="AlphaFoldDB" id="V4JZB6"/>
<evidence type="ECO:0000313" key="2">
    <source>
        <dbReference type="EMBL" id="ESQ30890.1"/>
    </source>
</evidence>
<dbReference type="EMBL" id="KI517809">
    <property type="protein sequence ID" value="ESQ30890.1"/>
    <property type="molecule type" value="Genomic_DNA"/>
</dbReference>
<dbReference type="Gramene" id="ESQ30890">
    <property type="protein sequence ID" value="ESQ30890"/>
    <property type="gene ID" value="EUTSA_v10012157mg"/>
</dbReference>
<feature type="domain" description="F-box associated beta-propeller type 1" evidence="1">
    <location>
        <begin position="100"/>
        <end position="327"/>
    </location>
</feature>
<reference evidence="2 3" key="1">
    <citation type="journal article" date="2013" name="Front. Plant Sci.">
        <title>The Reference Genome of the Halophytic Plant Eutrema salsugineum.</title>
        <authorList>
            <person name="Yang R."/>
            <person name="Jarvis D.E."/>
            <person name="Chen H."/>
            <person name="Beilstein M.A."/>
            <person name="Grimwood J."/>
            <person name="Jenkins J."/>
            <person name="Shu S."/>
            <person name="Prochnik S."/>
            <person name="Xin M."/>
            <person name="Ma C."/>
            <person name="Schmutz J."/>
            <person name="Wing R.A."/>
            <person name="Mitchell-Olds T."/>
            <person name="Schumaker K.S."/>
            <person name="Wang X."/>
        </authorList>
    </citation>
    <scope>NUCLEOTIDE SEQUENCE [LARGE SCALE GENOMIC DNA]</scope>
</reference>
<protein>
    <recommendedName>
        <fullName evidence="1">F-box associated beta-propeller type 1 domain-containing protein</fullName>
    </recommendedName>
</protein>
<feature type="non-terminal residue" evidence="2">
    <location>
        <position position="1"/>
    </location>
</feature>
<evidence type="ECO:0000313" key="3">
    <source>
        <dbReference type="Proteomes" id="UP000030689"/>
    </source>
</evidence>
<dbReference type="Pfam" id="PF07734">
    <property type="entry name" value="FBA_1"/>
    <property type="match status" value="1"/>
</dbReference>
<gene>
    <name evidence="2" type="ORF">EUTSA_v10012157mg</name>
</gene>
<accession>V4JZB6</accession>
<dbReference type="InterPro" id="IPR050796">
    <property type="entry name" value="SCF_F-box_component"/>
</dbReference>
<dbReference type="PANTHER" id="PTHR31672">
    <property type="entry name" value="BNACNNG10540D PROTEIN"/>
    <property type="match status" value="1"/>
</dbReference>
<dbReference type="NCBIfam" id="TIGR01640">
    <property type="entry name" value="F_box_assoc_1"/>
    <property type="match status" value="1"/>
</dbReference>
<dbReference type="SUPFAM" id="SSF81383">
    <property type="entry name" value="F-box domain"/>
    <property type="match status" value="1"/>
</dbReference>